<feature type="transmembrane region" description="Helical" evidence="2">
    <location>
        <begin position="42"/>
        <end position="61"/>
    </location>
</feature>
<evidence type="ECO:0000313" key="4">
    <source>
        <dbReference type="EMBL" id="PIT95254.1"/>
    </source>
</evidence>
<dbReference type="InterPro" id="IPR004474">
    <property type="entry name" value="LytR_CpsA_psr"/>
</dbReference>
<evidence type="ECO:0000256" key="2">
    <source>
        <dbReference type="SAM" id="Phobius"/>
    </source>
</evidence>
<dbReference type="Proteomes" id="UP000228964">
    <property type="component" value="Unassembled WGS sequence"/>
</dbReference>
<evidence type="ECO:0000259" key="3">
    <source>
        <dbReference type="Pfam" id="PF03816"/>
    </source>
</evidence>
<comment type="similarity">
    <text evidence="1">Belongs to the LytR/CpsA/Psr (LCP) family.</text>
</comment>
<dbReference type="InterPro" id="IPR050922">
    <property type="entry name" value="LytR/CpsA/Psr_CW_biosynth"/>
</dbReference>
<accession>A0A2M6WR75</accession>
<dbReference type="PANTHER" id="PTHR33392:SF6">
    <property type="entry name" value="POLYISOPRENYL-TEICHOIC ACID--PEPTIDOGLYCAN TEICHOIC ACID TRANSFERASE TAGU"/>
    <property type="match status" value="1"/>
</dbReference>
<organism evidence="4 5">
    <name type="scientific">Candidatus Falkowbacteria bacterium CG10_big_fil_rev_8_21_14_0_10_38_22</name>
    <dbReference type="NCBI Taxonomy" id="1974564"/>
    <lineage>
        <taxon>Bacteria</taxon>
        <taxon>Candidatus Falkowiibacteriota</taxon>
    </lineage>
</organism>
<dbReference type="AlphaFoldDB" id="A0A2M6WR75"/>
<sequence>MAKKINLLNDQLQRELASYADSPLPASLAGKKNYQKKRPIKALSYIFVFCLVATAIFSLNINQPKEQSSWIDRIPFAGQLKHLAESSNVQLKGEARDRINILLLGMAGKDHNGGYLTDTIMVVSLQPSTKKVALISIPRDLSVPLENMGWRKINNINAFAEAKEPGSGGLAVSQSLSDILNIPIDYYVRVDFTSFAK</sequence>
<dbReference type="Gene3D" id="3.30.420.590">
    <property type="match status" value="1"/>
</dbReference>
<evidence type="ECO:0000313" key="5">
    <source>
        <dbReference type="Proteomes" id="UP000228964"/>
    </source>
</evidence>
<name>A0A2M6WR75_9BACT</name>
<feature type="non-terminal residue" evidence="4">
    <location>
        <position position="197"/>
    </location>
</feature>
<keyword evidence="2" id="KW-1133">Transmembrane helix</keyword>
<dbReference type="EMBL" id="PFAO01000039">
    <property type="protein sequence ID" value="PIT95254.1"/>
    <property type="molecule type" value="Genomic_DNA"/>
</dbReference>
<keyword evidence="2" id="KW-0812">Transmembrane</keyword>
<dbReference type="PANTHER" id="PTHR33392">
    <property type="entry name" value="POLYISOPRENYL-TEICHOIC ACID--PEPTIDOGLYCAN TEICHOIC ACID TRANSFERASE TAGU"/>
    <property type="match status" value="1"/>
</dbReference>
<keyword evidence="2" id="KW-0472">Membrane</keyword>
<proteinExistence type="inferred from homology"/>
<feature type="domain" description="Cell envelope-related transcriptional attenuator" evidence="3">
    <location>
        <begin position="117"/>
        <end position="197"/>
    </location>
</feature>
<comment type="caution">
    <text evidence="4">The sequence shown here is derived from an EMBL/GenBank/DDBJ whole genome shotgun (WGS) entry which is preliminary data.</text>
</comment>
<protein>
    <recommendedName>
        <fullName evidence="3">Cell envelope-related transcriptional attenuator domain-containing protein</fullName>
    </recommendedName>
</protein>
<gene>
    <name evidence="4" type="ORF">COT96_01710</name>
</gene>
<dbReference type="Pfam" id="PF03816">
    <property type="entry name" value="LytR_cpsA_psr"/>
    <property type="match status" value="1"/>
</dbReference>
<reference evidence="5" key="1">
    <citation type="submission" date="2017-09" db="EMBL/GenBank/DDBJ databases">
        <title>Depth-based differentiation of microbial function through sediment-hosted aquifers and enrichment of novel symbionts in the deep terrestrial subsurface.</title>
        <authorList>
            <person name="Probst A.J."/>
            <person name="Ladd B."/>
            <person name="Jarett J.K."/>
            <person name="Geller-Mcgrath D.E."/>
            <person name="Sieber C.M.K."/>
            <person name="Emerson J.B."/>
            <person name="Anantharaman K."/>
            <person name="Thomas B.C."/>
            <person name="Malmstrom R."/>
            <person name="Stieglmeier M."/>
            <person name="Klingl A."/>
            <person name="Woyke T."/>
            <person name="Ryan C.M."/>
            <person name="Banfield J.F."/>
        </authorList>
    </citation>
    <scope>NUCLEOTIDE SEQUENCE [LARGE SCALE GENOMIC DNA]</scope>
</reference>
<evidence type="ECO:0000256" key="1">
    <source>
        <dbReference type="ARBA" id="ARBA00006068"/>
    </source>
</evidence>